<dbReference type="EMBL" id="JAPFFF010000013">
    <property type="protein sequence ID" value="KAK8872032.1"/>
    <property type="molecule type" value="Genomic_DNA"/>
</dbReference>
<protein>
    <recommendedName>
        <fullName evidence="4">DUF4515 domain-containing protein</fullName>
    </recommendedName>
</protein>
<evidence type="ECO:0008006" key="4">
    <source>
        <dbReference type="Google" id="ProtNLM"/>
    </source>
</evidence>
<gene>
    <name evidence="2" type="ORF">M9Y10_007788</name>
</gene>
<comment type="caution">
    <text evidence="2">The sequence shown here is derived from an EMBL/GenBank/DDBJ whole genome shotgun (WGS) entry which is preliminary data.</text>
</comment>
<evidence type="ECO:0000313" key="3">
    <source>
        <dbReference type="Proteomes" id="UP001470230"/>
    </source>
</evidence>
<reference evidence="2 3" key="1">
    <citation type="submission" date="2024-04" db="EMBL/GenBank/DDBJ databases">
        <title>Tritrichomonas musculus Genome.</title>
        <authorList>
            <person name="Alves-Ferreira E."/>
            <person name="Grigg M."/>
            <person name="Lorenzi H."/>
            <person name="Galac M."/>
        </authorList>
    </citation>
    <scope>NUCLEOTIDE SEQUENCE [LARGE SCALE GENOMIC DNA]</scope>
    <source>
        <strain evidence="2 3">EAF2021</strain>
    </source>
</reference>
<proteinExistence type="predicted"/>
<evidence type="ECO:0000313" key="2">
    <source>
        <dbReference type="EMBL" id="KAK8872032.1"/>
    </source>
</evidence>
<feature type="coiled-coil region" evidence="1">
    <location>
        <begin position="43"/>
        <end position="91"/>
    </location>
</feature>
<keyword evidence="1" id="KW-0175">Coiled coil</keyword>
<name>A0ABR2J3W5_9EUKA</name>
<keyword evidence="3" id="KW-1185">Reference proteome</keyword>
<accession>A0ABR2J3W5</accession>
<sequence>MPAKAKFRSRNPRLKRNLINKVPFQNEKQVIRESHRNPEFENKEDLVDERYKIQCDINELRKENTRMKKEIRELEEKYALNEQAKIDYNEKIKNIGDAVQLKRLLNFTQQLNDLKILQVELDSQYDFLDKFYDETNRNELASTTSFLSKQVEENSIELLEMENVIKKAEERMTGPVANQRKLFLQQKRRIKALKKLRSQLRLDQETVEPCNFIKKVVILPEELEAERDELKHKLEVLQHRKYNRQKEIEEMKLRRLKQKQDFAALVQHKQLMEKESLERREFCARMKKIREKENQKKENAVIIGNTEEENWDPFTLAKEAHE</sequence>
<feature type="coiled-coil region" evidence="1">
    <location>
        <begin position="220"/>
        <end position="259"/>
    </location>
</feature>
<dbReference type="Proteomes" id="UP001470230">
    <property type="component" value="Unassembled WGS sequence"/>
</dbReference>
<organism evidence="2 3">
    <name type="scientific">Tritrichomonas musculus</name>
    <dbReference type="NCBI Taxonomy" id="1915356"/>
    <lineage>
        <taxon>Eukaryota</taxon>
        <taxon>Metamonada</taxon>
        <taxon>Parabasalia</taxon>
        <taxon>Tritrichomonadida</taxon>
        <taxon>Tritrichomonadidae</taxon>
        <taxon>Tritrichomonas</taxon>
    </lineage>
</organism>
<evidence type="ECO:0000256" key="1">
    <source>
        <dbReference type="SAM" id="Coils"/>
    </source>
</evidence>